<evidence type="ECO:0000313" key="3">
    <source>
        <dbReference type="Proteomes" id="UP000468735"/>
    </source>
</evidence>
<dbReference type="OrthoDB" id="7949713at2"/>
<keyword evidence="3" id="KW-1185">Reference proteome</keyword>
<dbReference type="EMBL" id="WBMT01000009">
    <property type="protein sequence ID" value="KAB2347452.1"/>
    <property type="molecule type" value="Genomic_DNA"/>
</dbReference>
<dbReference type="Proteomes" id="UP000468735">
    <property type="component" value="Unassembled WGS sequence"/>
</dbReference>
<organism evidence="2 3">
    <name type="scientific">Actinomadura rudentiformis</name>
    <dbReference type="NCBI Taxonomy" id="359158"/>
    <lineage>
        <taxon>Bacteria</taxon>
        <taxon>Bacillati</taxon>
        <taxon>Actinomycetota</taxon>
        <taxon>Actinomycetes</taxon>
        <taxon>Streptosporangiales</taxon>
        <taxon>Thermomonosporaceae</taxon>
        <taxon>Actinomadura</taxon>
    </lineage>
</organism>
<proteinExistence type="predicted"/>
<gene>
    <name evidence="2" type="ORF">F8566_20860</name>
</gene>
<dbReference type="AlphaFoldDB" id="A0A6H9YN65"/>
<sequence length="164" mass="17049">MTLSALAFLGTACGGDAGGSGKENPSVSGTAPAGKGGGDRMPSMDQQLKFAKCMREHGVDMPDPKPGEAQRGIAIGGKGASAEKIEKALKSCRSVAGIPEPKPISQEQKDRMLKFAQCMRQHGVDMPDPKFDGKGGMAAAQRAPQSEAERVKFDKANRACAAFG</sequence>
<evidence type="ECO:0000256" key="1">
    <source>
        <dbReference type="SAM" id="MobiDB-lite"/>
    </source>
</evidence>
<evidence type="ECO:0000313" key="2">
    <source>
        <dbReference type="EMBL" id="KAB2347452.1"/>
    </source>
</evidence>
<feature type="region of interest" description="Disordered" evidence="1">
    <location>
        <begin position="15"/>
        <end position="43"/>
    </location>
</feature>
<accession>A0A6H9YN65</accession>
<name>A0A6H9YN65_9ACTN</name>
<reference evidence="2 3" key="1">
    <citation type="submission" date="2019-09" db="EMBL/GenBank/DDBJ databases">
        <title>Actinomadura physcomitrii sp. nov., a novel actinomycete isolated from moss [Physcomitrium sphaericum (Ludw) Fuernr].</title>
        <authorList>
            <person name="Zhuang X."/>
            <person name="Liu C."/>
        </authorList>
    </citation>
    <scope>NUCLEOTIDE SEQUENCE [LARGE SCALE GENOMIC DNA]</scope>
    <source>
        <strain evidence="2 3">HMC1</strain>
    </source>
</reference>
<protein>
    <submittedName>
        <fullName evidence="2">Uncharacterized protein</fullName>
    </submittedName>
</protein>
<dbReference type="RefSeq" id="WP_151562311.1">
    <property type="nucleotide sequence ID" value="NZ_WBMT01000009.1"/>
</dbReference>
<comment type="caution">
    <text evidence="2">The sequence shown here is derived from an EMBL/GenBank/DDBJ whole genome shotgun (WGS) entry which is preliminary data.</text>
</comment>